<dbReference type="Proteomes" id="UP000257109">
    <property type="component" value="Unassembled WGS sequence"/>
</dbReference>
<evidence type="ECO:0000313" key="1">
    <source>
        <dbReference type="EMBL" id="RDX60593.1"/>
    </source>
</evidence>
<sequence length="74" mass="8893">MQNTRKEKIALLAEMVYIKEENYKLKSRELQLRKRELRMKELEAHFAEGFECEVYVTNEMDISLLKECIVAIRV</sequence>
<gene>
    <name evidence="1" type="ORF">CR513_61250</name>
</gene>
<proteinExistence type="predicted"/>
<keyword evidence="2" id="KW-1185">Reference proteome</keyword>
<name>A0A371E3M3_MUCPR</name>
<evidence type="ECO:0000313" key="2">
    <source>
        <dbReference type="Proteomes" id="UP000257109"/>
    </source>
</evidence>
<dbReference type="AlphaFoldDB" id="A0A371E3M3"/>
<comment type="caution">
    <text evidence="1">The sequence shown here is derived from an EMBL/GenBank/DDBJ whole genome shotgun (WGS) entry which is preliminary data.</text>
</comment>
<reference evidence="1" key="1">
    <citation type="submission" date="2018-05" db="EMBL/GenBank/DDBJ databases">
        <title>Draft genome of Mucuna pruriens seed.</title>
        <authorList>
            <person name="Nnadi N.E."/>
            <person name="Vos R."/>
            <person name="Hasami M.H."/>
            <person name="Devisetty U.K."/>
            <person name="Aguiy J.C."/>
        </authorList>
    </citation>
    <scope>NUCLEOTIDE SEQUENCE [LARGE SCALE GENOMIC DNA]</scope>
    <source>
        <strain evidence="1">JCA_2017</strain>
    </source>
</reference>
<accession>A0A371E3M3</accession>
<dbReference type="EMBL" id="QJKJ01016743">
    <property type="protein sequence ID" value="RDX60593.1"/>
    <property type="molecule type" value="Genomic_DNA"/>
</dbReference>
<organism evidence="1 2">
    <name type="scientific">Mucuna pruriens</name>
    <name type="common">Velvet bean</name>
    <name type="synonym">Dolichos pruriens</name>
    <dbReference type="NCBI Taxonomy" id="157652"/>
    <lineage>
        <taxon>Eukaryota</taxon>
        <taxon>Viridiplantae</taxon>
        <taxon>Streptophyta</taxon>
        <taxon>Embryophyta</taxon>
        <taxon>Tracheophyta</taxon>
        <taxon>Spermatophyta</taxon>
        <taxon>Magnoliopsida</taxon>
        <taxon>eudicotyledons</taxon>
        <taxon>Gunneridae</taxon>
        <taxon>Pentapetalae</taxon>
        <taxon>rosids</taxon>
        <taxon>fabids</taxon>
        <taxon>Fabales</taxon>
        <taxon>Fabaceae</taxon>
        <taxon>Papilionoideae</taxon>
        <taxon>50 kb inversion clade</taxon>
        <taxon>NPAAA clade</taxon>
        <taxon>indigoferoid/millettioid clade</taxon>
        <taxon>Phaseoleae</taxon>
        <taxon>Mucuna</taxon>
    </lineage>
</organism>
<feature type="non-terminal residue" evidence="1">
    <location>
        <position position="1"/>
    </location>
</feature>
<protein>
    <submittedName>
        <fullName evidence="1">Uncharacterized protein</fullName>
    </submittedName>
</protein>